<accession>C5B4Q6</accession>
<keyword evidence="3" id="KW-1185">Reference proteome</keyword>
<dbReference type="EMBL" id="CP001511">
    <property type="protein sequence ID" value="ACS43438.1"/>
    <property type="molecule type" value="Genomic_DNA"/>
</dbReference>
<protein>
    <submittedName>
        <fullName evidence="2">Uncharacterized protein</fullName>
    </submittedName>
</protein>
<sequence length="498" mass="54933">MRLARAFSILRIGKKEPEHRMASSPKVRSTTTGSFDFRGVARRLRESTMFTRADATSYSNFGVLSALEFGAVAGLRARFRNAAETAVFTVDEARNRLKEIVGGRFRPRTMRELDRHLGERRMSVEMRAYGSGPAATYLVDKATKGAVPAAQVHRSLSAAALERRFGATVAPRGMRPSERPSPPDPNVIRVRRLLHGIFPAARDVPPFESWEQLQMSLPVLTDGLAYTVQGGKGYIGRVFATASDDPAENLRLLDEARRQGLRLVLPAEDRDHALAGRLVPGMAVLVASDSVPAKKVDPRLDHVFMADAFGESFSDNMLSIRSRAEEREMFTTTAANVVDFAQFRAEEFRTRFSRAPEPPVPAPEASRPPKLSVRTTQAMAGDEVLTAWDGDKGLEVGPASSMPPGTYLKECAFEIPRGYVRVDEEGAVHHFSMDMRPHNPNGPAVVHPPGSGRPEEWALDGVMITKREFLERTAGAERIHDPEPEVAMHEAVRSRAFA</sequence>
<keyword evidence="2" id="KW-0614">Plasmid</keyword>
<dbReference type="KEGG" id="mea:Mex_2p0591"/>
<dbReference type="Proteomes" id="UP000009081">
    <property type="component" value="Plasmid megaplasmid"/>
</dbReference>
<organism evidence="2 3">
    <name type="scientific">Methylorubrum extorquens (strain ATCC 14718 / DSM 1338 / JCM 2805 / NCIMB 9133 / AM1)</name>
    <name type="common">Methylobacterium extorquens</name>
    <dbReference type="NCBI Taxonomy" id="272630"/>
    <lineage>
        <taxon>Bacteria</taxon>
        <taxon>Pseudomonadati</taxon>
        <taxon>Pseudomonadota</taxon>
        <taxon>Alphaproteobacteria</taxon>
        <taxon>Hyphomicrobiales</taxon>
        <taxon>Methylobacteriaceae</taxon>
        <taxon>Methylorubrum</taxon>
    </lineage>
</organism>
<dbReference type="AlphaFoldDB" id="C5B4Q6"/>
<geneLocation type="plasmid" evidence="2 3">
    <name>megaplasmid</name>
</geneLocation>
<evidence type="ECO:0000256" key="1">
    <source>
        <dbReference type="SAM" id="MobiDB-lite"/>
    </source>
</evidence>
<gene>
    <name evidence="2" type="ordered locus">MexAM1_META2p0591</name>
</gene>
<evidence type="ECO:0000313" key="3">
    <source>
        <dbReference type="Proteomes" id="UP000009081"/>
    </source>
</evidence>
<name>C5B4Q6_METEA</name>
<proteinExistence type="predicted"/>
<evidence type="ECO:0000313" key="2">
    <source>
        <dbReference type="EMBL" id="ACS43438.1"/>
    </source>
</evidence>
<feature type="region of interest" description="Disordered" evidence="1">
    <location>
        <begin position="352"/>
        <end position="372"/>
    </location>
</feature>
<dbReference type="HOGENOM" id="CLU_547258_0_0_5"/>
<reference evidence="2 3" key="1">
    <citation type="journal article" date="2009" name="PLoS ONE">
        <title>Methylobacterium genome sequences: a reference blueprint to investigate microbial metabolism of C1 compounds from natural and industrial sources.</title>
        <authorList>
            <person name="Vuilleumier S."/>
            <person name="Chistoserdova L."/>
            <person name="Lee M.-C."/>
            <person name="Bringel F."/>
            <person name="Lajus A."/>
            <person name="Zhou Y."/>
            <person name="Gourion B."/>
            <person name="Barbe V."/>
            <person name="Chang J."/>
            <person name="Cruveiller S."/>
            <person name="Dossat C."/>
            <person name="Gillett W."/>
            <person name="Gruffaz C."/>
            <person name="Haugen E."/>
            <person name="Hourcade E."/>
            <person name="Levy R."/>
            <person name="Mangenot S."/>
            <person name="Muller E."/>
            <person name="Nadalig T."/>
            <person name="Pagni M."/>
            <person name="Penny C."/>
            <person name="Peyraud R."/>
            <person name="Robinson D.G."/>
            <person name="Roche D."/>
            <person name="Rouy Z."/>
            <person name="Saenampechek C."/>
            <person name="Salvignol G."/>
            <person name="Vallenet D."/>
            <person name="Wu Z."/>
            <person name="Marx C.J."/>
            <person name="Vorholt J.A."/>
            <person name="Olson M.V."/>
            <person name="Kaul R."/>
            <person name="Weissenbach J."/>
            <person name="Medigue C."/>
            <person name="Lidstrom M.E."/>
        </authorList>
    </citation>
    <scope>NUCLEOTIDE SEQUENCE [LARGE SCALE GENOMIC DNA]</scope>
    <source>
        <strain evidence="3">ATCC 14718 / DSM 1338 / JCM 2805 / NCIMB 9133 / AM1</strain>
    </source>
</reference>